<evidence type="ECO:0000256" key="4">
    <source>
        <dbReference type="ARBA" id="ARBA00022801"/>
    </source>
</evidence>
<evidence type="ECO:0008006" key="15">
    <source>
        <dbReference type="Google" id="ProtNLM"/>
    </source>
</evidence>
<gene>
    <name evidence="13" type="ORF">G7Z17_g8134</name>
</gene>
<evidence type="ECO:0000259" key="11">
    <source>
        <dbReference type="Pfam" id="PF00082"/>
    </source>
</evidence>
<evidence type="ECO:0000256" key="8">
    <source>
        <dbReference type="RuleBase" id="RU003355"/>
    </source>
</evidence>
<dbReference type="InterPro" id="IPR022398">
    <property type="entry name" value="Peptidase_S8_His-AS"/>
</dbReference>
<organism evidence="13 14">
    <name type="scientific">Cylindrodendrum hubeiense</name>
    <dbReference type="NCBI Taxonomy" id="595255"/>
    <lineage>
        <taxon>Eukaryota</taxon>
        <taxon>Fungi</taxon>
        <taxon>Dikarya</taxon>
        <taxon>Ascomycota</taxon>
        <taxon>Pezizomycotina</taxon>
        <taxon>Sordariomycetes</taxon>
        <taxon>Hypocreomycetidae</taxon>
        <taxon>Hypocreales</taxon>
        <taxon>Nectriaceae</taxon>
        <taxon>Cylindrodendrum</taxon>
    </lineage>
</organism>
<feature type="region of interest" description="Disordered" evidence="9">
    <location>
        <begin position="1506"/>
        <end position="1551"/>
    </location>
</feature>
<proteinExistence type="inferred from homology"/>
<dbReference type="Pfam" id="PF06280">
    <property type="entry name" value="fn3_5"/>
    <property type="match status" value="1"/>
</dbReference>
<feature type="compositionally biased region" description="Polar residues" evidence="9">
    <location>
        <begin position="1270"/>
        <end position="1294"/>
    </location>
</feature>
<accession>A0A9P5LDG9</accession>
<dbReference type="PANTHER" id="PTHR43806:SF66">
    <property type="entry name" value="SERIN ENDOPEPTIDASE"/>
    <property type="match status" value="1"/>
</dbReference>
<dbReference type="PRINTS" id="PR00723">
    <property type="entry name" value="SUBTILISIN"/>
</dbReference>
<feature type="compositionally biased region" description="Low complexity" evidence="9">
    <location>
        <begin position="1212"/>
        <end position="1269"/>
    </location>
</feature>
<keyword evidence="3 10" id="KW-0732">Signal</keyword>
<dbReference type="Pfam" id="PF00082">
    <property type="entry name" value="Peptidase_S8"/>
    <property type="match status" value="1"/>
</dbReference>
<dbReference type="GO" id="GO:0006508">
    <property type="term" value="P:proteolysis"/>
    <property type="evidence" value="ECO:0007669"/>
    <property type="project" value="UniProtKB-KW"/>
</dbReference>
<evidence type="ECO:0000256" key="5">
    <source>
        <dbReference type="ARBA" id="ARBA00022825"/>
    </source>
</evidence>
<feature type="compositionally biased region" description="Low complexity" evidence="9">
    <location>
        <begin position="1068"/>
        <end position="1092"/>
    </location>
</feature>
<dbReference type="GO" id="GO:0004252">
    <property type="term" value="F:serine-type endopeptidase activity"/>
    <property type="evidence" value="ECO:0007669"/>
    <property type="project" value="UniProtKB-UniRule"/>
</dbReference>
<feature type="domain" description="Peptidase S8/S53" evidence="11">
    <location>
        <begin position="163"/>
        <end position="543"/>
    </location>
</feature>
<evidence type="ECO:0000259" key="12">
    <source>
        <dbReference type="Pfam" id="PF06280"/>
    </source>
</evidence>
<dbReference type="GO" id="GO:0016020">
    <property type="term" value="C:membrane"/>
    <property type="evidence" value="ECO:0007669"/>
    <property type="project" value="InterPro"/>
</dbReference>
<feature type="active site" description="Charge relay system" evidence="6 7">
    <location>
        <position position="221"/>
    </location>
</feature>
<evidence type="ECO:0000256" key="7">
    <source>
        <dbReference type="PROSITE-ProRule" id="PRU01240"/>
    </source>
</evidence>
<evidence type="ECO:0000313" key="14">
    <source>
        <dbReference type="Proteomes" id="UP000722485"/>
    </source>
</evidence>
<feature type="active site" description="Charge relay system" evidence="6 7">
    <location>
        <position position="531"/>
    </location>
</feature>
<dbReference type="InterPro" id="IPR036852">
    <property type="entry name" value="Peptidase_S8/S53_dom_sf"/>
</dbReference>
<feature type="region of interest" description="Disordered" evidence="9">
    <location>
        <begin position="1068"/>
        <end position="1113"/>
    </location>
</feature>
<dbReference type="InterPro" id="IPR010435">
    <property type="entry name" value="C5a/SBT2-like_Fn3"/>
</dbReference>
<feature type="chain" id="PRO_5040469721" description="Subtilisin" evidence="10">
    <location>
        <begin position="23"/>
        <end position="1551"/>
    </location>
</feature>
<dbReference type="EMBL" id="JAANBB010000197">
    <property type="protein sequence ID" value="KAF7546851.1"/>
    <property type="molecule type" value="Genomic_DNA"/>
</dbReference>
<dbReference type="Proteomes" id="UP000722485">
    <property type="component" value="Unassembled WGS sequence"/>
</dbReference>
<feature type="compositionally biased region" description="Polar residues" evidence="9">
    <location>
        <begin position="1142"/>
        <end position="1167"/>
    </location>
</feature>
<feature type="region of interest" description="Disordered" evidence="9">
    <location>
        <begin position="1467"/>
        <end position="1493"/>
    </location>
</feature>
<dbReference type="SUPFAM" id="SSF52743">
    <property type="entry name" value="Subtilisin-like"/>
    <property type="match status" value="1"/>
</dbReference>
<feature type="active site" description="Charge relay system" evidence="6 7">
    <location>
        <position position="172"/>
    </location>
</feature>
<keyword evidence="5 7" id="KW-0720">Serine protease</keyword>
<evidence type="ECO:0000256" key="2">
    <source>
        <dbReference type="ARBA" id="ARBA00022670"/>
    </source>
</evidence>
<dbReference type="PROSITE" id="PS00138">
    <property type="entry name" value="SUBTILASE_SER"/>
    <property type="match status" value="1"/>
</dbReference>
<dbReference type="PROSITE" id="PS00137">
    <property type="entry name" value="SUBTILASE_HIS"/>
    <property type="match status" value="1"/>
</dbReference>
<name>A0A9P5LDG9_9HYPO</name>
<dbReference type="PROSITE" id="PS00136">
    <property type="entry name" value="SUBTILASE_ASP"/>
    <property type="match status" value="1"/>
</dbReference>
<evidence type="ECO:0000256" key="1">
    <source>
        <dbReference type="ARBA" id="ARBA00011073"/>
    </source>
</evidence>
<evidence type="ECO:0000256" key="10">
    <source>
        <dbReference type="SAM" id="SignalP"/>
    </source>
</evidence>
<comment type="similarity">
    <text evidence="1 7 8">Belongs to the peptidase S8 family.</text>
</comment>
<dbReference type="InterPro" id="IPR023828">
    <property type="entry name" value="Peptidase_S8_Ser-AS"/>
</dbReference>
<dbReference type="InterPro" id="IPR023827">
    <property type="entry name" value="Peptidase_S8_Asp-AS"/>
</dbReference>
<feature type="compositionally biased region" description="Polar residues" evidence="9">
    <location>
        <begin position="1186"/>
        <end position="1211"/>
    </location>
</feature>
<dbReference type="InterPro" id="IPR034187">
    <property type="entry name" value="Peptidases_S8_5"/>
</dbReference>
<feature type="compositionally biased region" description="Polar residues" evidence="9">
    <location>
        <begin position="1093"/>
        <end position="1106"/>
    </location>
</feature>
<reference evidence="13" key="1">
    <citation type="submission" date="2020-03" db="EMBL/GenBank/DDBJ databases">
        <title>Draft Genome Sequence of Cylindrodendrum hubeiense.</title>
        <authorList>
            <person name="Buettner E."/>
            <person name="Kellner H."/>
        </authorList>
    </citation>
    <scope>NUCLEOTIDE SEQUENCE</scope>
    <source>
        <strain evidence="13">IHI 201604</strain>
    </source>
</reference>
<keyword evidence="14" id="KW-1185">Reference proteome</keyword>
<sequence>MGVLKSLVSVASVLLLSGNVLGETTEAAVSAAETAPAFTSSSGRYIVKFSQTGSAKFRKRDGSTDSDAFYDKLQETGGAASPALSFDSDLFHGASFDLNAADNQTVADIEALDEVERIWQASYMTTPTDGSAIVQSSPSGKYSAWSPHNDTKVAKMHSLGYFGEDVVIAFVDSGIDYTHEAFGGGFGSGFRVESGYDLVGDNYVVGGEYAPDNDPMDCLGHGTHVAGIAASGDDYLPGVAPKARIRSYKVFGCDDGTYEDVIVAAFLQAYEEGADVISASLGSDRGFADTPTAEVATAIQAKGALVVIAAGNSGAMGPFYTSSGGNGFDSTTVGSVQAEDWVAYTVVATSSGGEEREIVYLSPSYGQFSINGTVSSSVQEGARDLDACNWDLNDAASNSVMIIPWQLQDTTLMGKAKNVFYVQTEGGDWEHIDRVSYSSEQPESALILYDDGDWLFTQAENGYDVTFEFIHNYEAISIPRASFGDGRINDYSSWGPTLDGRMKPEISAPGGSILSTWPVSQGSWAVYSGTSMATPYIAGVGALFFGSRGGRAAMGDGGALVAHERMIASGKPVRHNDGTDNLASVAKQGAGLIDAEKVILYSTSISPANLNLNDTVNFKATHSVQVTNSGDESITYIITHEAGTTSHTKGRGDAWVSLEPEYSNGTGNVAEVSFSTESLTVGAGETKTLTLTFTEPETISASMLPVYGGSIVLIGDNAEVVRITYMGIKGSIYASDIWEMERGTPLFFSGYGGLVEEGHEYSFEDGTDVPQAFFNLLWSTWEFSFDYVNKDWQPSDWTYPTVGGENNWVGAFRLVPNALSGEIVDFPLQQYPRSTGGVYARPQGYLANGTKIPSGDYMILGRTLRTGGDPANIDDWQYKTSDWFRITRDKESNATATSTIASSTTADIISISSTAAATTSAAPACDATSTPVSLGVYVGDEEASYGFYMYSNFLAVDYGRSQAHLEWKFVNNSRLQSIVGTETVYASVHTNTNSLVYMYKTSSIAGAWSFLECTETDGELTCKSNDKSAFYICETDTGLVRHGTAPLDGCTSLKIKIEDQVDCNAATTTSSADASTQSTTTTPTISTPGSSANGTASMTTGAPGTPTNTYTSRTSSVVTSANFTTLGASETTPTYASLTLTSTGVSQSEQTTPAGQSTDTEISTTPRSSETSTDAQSSTASDNSTLSQTPSASQSTGVPTDTQTSTASNDPTLSQTSTISQSSTFIDDGQSSTVSQDSTVSQTSASYHGSGSTSESASGPSTGNTSGSSVLSQTQTTSDSATHPTQTFSGSASDITSSVVMTTSTAFVTNVVTVTACPSAISNCPAISKTTYITTEIIAISTTVCPVTEVSEETQTSEAAVETHVQAPSDAQFTTSTAFSTNVITVTACPSTVPNCPASSKTTFVTTEVVAVSTTICPVGEPAGPYNVETYATVSAVASETTSSASYSAGEAFTPFKSIVRVSAPAASNTIKVPQSAPTGSQDKSSEGSEGQSTKVVIVTIATQSSATKTVVHAAESTGTASSSSSTGSSEGNSSVSSQSDGGNAAETAKL</sequence>
<dbReference type="PROSITE" id="PS51892">
    <property type="entry name" value="SUBTILASE"/>
    <property type="match status" value="1"/>
</dbReference>
<feature type="signal peptide" evidence="10">
    <location>
        <begin position="1"/>
        <end position="22"/>
    </location>
</feature>
<keyword evidence="4 7" id="KW-0378">Hydrolase</keyword>
<feature type="compositionally biased region" description="Low complexity" evidence="9">
    <location>
        <begin position="1517"/>
        <end position="1543"/>
    </location>
</feature>
<feature type="domain" description="C5a peptidase/Subtilisin-like protease SBT2-like Fn3-like" evidence="12">
    <location>
        <begin position="611"/>
        <end position="726"/>
    </location>
</feature>
<dbReference type="InterPro" id="IPR000209">
    <property type="entry name" value="Peptidase_S8/S53_dom"/>
</dbReference>
<dbReference type="Gene3D" id="3.40.50.200">
    <property type="entry name" value="Peptidase S8/S53 domain"/>
    <property type="match status" value="2"/>
</dbReference>
<evidence type="ECO:0000256" key="9">
    <source>
        <dbReference type="SAM" id="MobiDB-lite"/>
    </source>
</evidence>
<evidence type="ECO:0000256" key="6">
    <source>
        <dbReference type="PIRSR" id="PIRSR615500-1"/>
    </source>
</evidence>
<dbReference type="InterPro" id="IPR015500">
    <property type="entry name" value="Peptidase_S8_subtilisin-rel"/>
</dbReference>
<feature type="region of interest" description="Disordered" evidence="9">
    <location>
        <begin position="1142"/>
        <end position="1294"/>
    </location>
</feature>
<protein>
    <recommendedName>
        <fullName evidence="15">Subtilisin</fullName>
    </recommendedName>
</protein>
<dbReference type="InterPro" id="IPR050131">
    <property type="entry name" value="Peptidase_S8_subtilisin-like"/>
</dbReference>
<dbReference type="PANTHER" id="PTHR43806">
    <property type="entry name" value="PEPTIDASE S8"/>
    <property type="match status" value="1"/>
</dbReference>
<comment type="caution">
    <text evidence="13">The sequence shown here is derived from an EMBL/GenBank/DDBJ whole genome shotgun (WGS) entry which is preliminary data.</text>
</comment>
<evidence type="ECO:0000313" key="13">
    <source>
        <dbReference type="EMBL" id="KAF7546851.1"/>
    </source>
</evidence>
<dbReference type="CDD" id="cd07489">
    <property type="entry name" value="Peptidases_S8_5"/>
    <property type="match status" value="1"/>
</dbReference>
<keyword evidence="2 7" id="KW-0645">Protease</keyword>
<evidence type="ECO:0000256" key="3">
    <source>
        <dbReference type="ARBA" id="ARBA00022729"/>
    </source>
</evidence>
<feature type="compositionally biased region" description="Low complexity" evidence="9">
    <location>
        <begin position="1168"/>
        <end position="1185"/>
    </location>
</feature>
<dbReference type="OrthoDB" id="10256524at2759"/>